<organism evidence="5 6">
    <name type="scientific">Levilactobacillus parabrevis ATCC 53295</name>
    <dbReference type="NCBI Taxonomy" id="1267003"/>
    <lineage>
        <taxon>Bacteria</taxon>
        <taxon>Bacillati</taxon>
        <taxon>Bacillota</taxon>
        <taxon>Bacilli</taxon>
        <taxon>Lactobacillales</taxon>
        <taxon>Lactobacillaceae</taxon>
        <taxon>Levilactobacillus</taxon>
    </lineage>
</organism>
<reference evidence="5 6" key="1">
    <citation type="journal article" date="2015" name="Genome Announc.">
        <title>Expanding the biotechnology potential of lactobacilli through comparative genomics of 213 strains and associated genera.</title>
        <authorList>
            <person name="Sun Z."/>
            <person name="Harris H.M."/>
            <person name="McCann A."/>
            <person name="Guo C."/>
            <person name="Argimon S."/>
            <person name="Zhang W."/>
            <person name="Yang X."/>
            <person name="Jeffery I.B."/>
            <person name="Cooney J.C."/>
            <person name="Kagawa T.F."/>
            <person name="Liu W."/>
            <person name="Song Y."/>
            <person name="Salvetti E."/>
            <person name="Wrobel A."/>
            <person name="Rasinkangas P."/>
            <person name="Parkhill J."/>
            <person name="Rea M.C."/>
            <person name="O'Sullivan O."/>
            <person name="Ritari J."/>
            <person name="Douillard F.P."/>
            <person name="Paul Ross R."/>
            <person name="Yang R."/>
            <person name="Briner A.E."/>
            <person name="Felis G.E."/>
            <person name="de Vos W.M."/>
            <person name="Barrangou R."/>
            <person name="Klaenhammer T.R."/>
            <person name="Caufield P.W."/>
            <person name="Cui Y."/>
            <person name="Zhang H."/>
            <person name="O'Toole P.W."/>
        </authorList>
    </citation>
    <scope>NUCLEOTIDE SEQUENCE [LARGE SCALE GENOMIC DNA]</scope>
    <source>
        <strain evidence="5 6">ATCC 53295</strain>
    </source>
</reference>
<dbReference type="RefSeq" id="WP_020089122.1">
    <property type="nucleotide sequence ID" value="NZ_AZCZ01000002.1"/>
</dbReference>
<evidence type="ECO:0000256" key="2">
    <source>
        <dbReference type="PIRSR" id="PIRSR640198-2"/>
    </source>
</evidence>
<dbReference type="PATRIC" id="fig|1267003.4.peg.761"/>
<dbReference type="OrthoDB" id="9813719at2"/>
<comment type="caution">
    <text evidence="5">The sequence shown here is derived from an EMBL/GenBank/DDBJ whole genome shotgun (WGS) entry which is preliminary data.</text>
</comment>
<proteinExistence type="predicted"/>
<dbReference type="GO" id="GO:0005524">
    <property type="term" value="F:ATP binding"/>
    <property type="evidence" value="ECO:0007669"/>
    <property type="project" value="UniProtKB-KW"/>
</dbReference>
<protein>
    <submittedName>
        <fullName evidence="5">Fic family protein</fullName>
    </submittedName>
</protein>
<feature type="site" description="Important for autoinhibition of adenylyltransferase activity" evidence="3">
    <location>
        <position position="49"/>
    </location>
</feature>
<sequence length="286" mass="32119">MDTELNQLLEQASQLKTKMAAYRPLSEAAVAQLEKNIRIEHVWSSNAIEGNTLNRYETASILDTGMTIHNVPIKDVLETLDLNAAYEYMTTLATEHIPLSTTIIRDLNRIVTLKTANDVSEAGTYRTIDVWPYGSEHRPYTSPLDIQPAVDALISWANQAQAMQHPIIYAADFHQRFVTIHPFLDGNGRTARLLMNMALTQAGYPVINVQPDKAARQAYMTALEASQEAQGPRLVFEKLITNYTIAELKRRIQTLALNEQNQKDAANDISPKLRKLLDQNNSDQSS</sequence>
<feature type="active site" evidence="1">
    <location>
        <position position="181"/>
    </location>
</feature>
<evidence type="ECO:0000256" key="3">
    <source>
        <dbReference type="PIRSR" id="PIRSR640198-3"/>
    </source>
</evidence>
<dbReference type="InterPro" id="IPR036597">
    <property type="entry name" value="Fido-like_dom_sf"/>
</dbReference>
<evidence type="ECO:0000313" key="5">
    <source>
        <dbReference type="EMBL" id="KRK39540.1"/>
    </source>
</evidence>
<dbReference type="PROSITE" id="PS51459">
    <property type="entry name" value="FIDO"/>
    <property type="match status" value="1"/>
</dbReference>
<keyword evidence="2" id="KW-0547">Nucleotide-binding</keyword>
<dbReference type="Proteomes" id="UP000051176">
    <property type="component" value="Unassembled WGS sequence"/>
</dbReference>
<gene>
    <name evidence="5" type="ORF">FD07_GL000714</name>
</gene>
<keyword evidence="6" id="KW-1185">Reference proteome</keyword>
<dbReference type="SUPFAM" id="SSF140931">
    <property type="entry name" value="Fic-like"/>
    <property type="match status" value="1"/>
</dbReference>
<name>A0A0R1H6J1_9LACO</name>
<dbReference type="PANTHER" id="PTHR13504:SF38">
    <property type="entry name" value="FIDO DOMAIN-CONTAINING PROTEIN"/>
    <property type="match status" value="1"/>
</dbReference>
<evidence type="ECO:0000313" key="6">
    <source>
        <dbReference type="Proteomes" id="UP000051176"/>
    </source>
</evidence>
<dbReference type="EMBL" id="AZCZ01000002">
    <property type="protein sequence ID" value="KRK39540.1"/>
    <property type="molecule type" value="Genomic_DNA"/>
</dbReference>
<dbReference type="Pfam" id="PF02661">
    <property type="entry name" value="Fic"/>
    <property type="match status" value="1"/>
</dbReference>
<dbReference type="InterPro" id="IPR040198">
    <property type="entry name" value="Fido_containing"/>
</dbReference>
<dbReference type="InterPro" id="IPR003812">
    <property type="entry name" value="Fido"/>
</dbReference>
<dbReference type="eggNOG" id="COG3177">
    <property type="taxonomic scope" value="Bacteria"/>
</dbReference>
<evidence type="ECO:0000259" key="4">
    <source>
        <dbReference type="PROSITE" id="PS51459"/>
    </source>
</evidence>
<evidence type="ECO:0000256" key="1">
    <source>
        <dbReference type="PIRSR" id="PIRSR640198-1"/>
    </source>
</evidence>
<dbReference type="Gene3D" id="1.10.3290.10">
    <property type="entry name" value="Fido-like domain"/>
    <property type="match status" value="1"/>
</dbReference>
<dbReference type="AlphaFoldDB" id="A0A0R1H6J1"/>
<keyword evidence="2" id="KW-0067">ATP-binding</keyword>
<dbReference type="STRING" id="357278.IV61_GL001655"/>
<dbReference type="PANTHER" id="PTHR13504">
    <property type="entry name" value="FIDO DOMAIN-CONTAINING PROTEIN DDB_G0283145"/>
    <property type="match status" value="1"/>
</dbReference>
<feature type="domain" description="Fido" evidence="4">
    <location>
        <begin position="99"/>
        <end position="242"/>
    </location>
</feature>
<accession>A0A0R1H6J1</accession>
<feature type="binding site" evidence="2">
    <location>
        <begin position="185"/>
        <end position="192"/>
    </location>
    <ligand>
        <name>ATP</name>
        <dbReference type="ChEBI" id="CHEBI:30616"/>
    </ligand>
</feature>